<organism evidence="3 5">
    <name type="scientific">Mediterranea massiliensis</name>
    <dbReference type="NCBI Taxonomy" id="1841865"/>
    <lineage>
        <taxon>Bacteria</taxon>
        <taxon>Pseudomonadati</taxon>
        <taxon>Bacteroidota</taxon>
        <taxon>Bacteroidia</taxon>
        <taxon>Bacteroidales</taxon>
        <taxon>Bacteroidaceae</taxon>
        <taxon>Mediterranea</taxon>
    </lineage>
</organism>
<evidence type="ECO:0000313" key="4">
    <source>
        <dbReference type="EMBL" id="MBM6736103.1"/>
    </source>
</evidence>
<dbReference type="PANTHER" id="PTHR43597:SF5">
    <property type="entry name" value="SUFE-LIKE PROTEIN 2, CHLOROPLASTIC"/>
    <property type="match status" value="1"/>
</dbReference>
<dbReference type="Proteomes" id="UP000766986">
    <property type="component" value="Unassembled WGS sequence"/>
</dbReference>
<feature type="domain" description="Fe-S metabolism associated" evidence="2">
    <location>
        <begin position="12"/>
        <end position="130"/>
    </location>
</feature>
<gene>
    <name evidence="4" type="ORF">H7U35_12860</name>
    <name evidence="3" type="ORF">K8W02_04250</name>
</gene>
<dbReference type="EMBL" id="JACLYZ010000037">
    <property type="protein sequence ID" value="MBM6736103.1"/>
    <property type="molecule type" value="Genomic_DNA"/>
</dbReference>
<evidence type="ECO:0000313" key="5">
    <source>
        <dbReference type="Proteomes" id="UP000717835"/>
    </source>
</evidence>
<dbReference type="RefSeq" id="WP_022020276.1">
    <property type="nucleotide sequence ID" value="NZ_CALUIP010000015.1"/>
</dbReference>
<reference evidence="4" key="1">
    <citation type="submission" date="2020-08" db="EMBL/GenBank/DDBJ databases">
        <authorList>
            <person name="Cejkova D."/>
            <person name="Kubasova T."/>
            <person name="Jahodarova E."/>
            <person name="Rychlik I."/>
        </authorList>
    </citation>
    <scope>NUCLEOTIDE SEQUENCE</scope>
    <source>
        <strain evidence="4">An772</strain>
    </source>
</reference>
<evidence type="ECO:0000259" key="2">
    <source>
        <dbReference type="Pfam" id="PF02657"/>
    </source>
</evidence>
<evidence type="ECO:0000256" key="1">
    <source>
        <dbReference type="ARBA" id="ARBA00010282"/>
    </source>
</evidence>
<dbReference type="EMBL" id="DYVX01000036">
    <property type="protein sequence ID" value="HJF91583.1"/>
    <property type="molecule type" value="Genomic_DNA"/>
</dbReference>
<dbReference type="InterPro" id="IPR003808">
    <property type="entry name" value="Fe-S_metab-assoc_dom"/>
</dbReference>
<dbReference type="PANTHER" id="PTHR43597">
    <property type="entry name" value="SULFUR ACCEPTOR PROTEIN CSDE"/>
    <property type="match status" value="1"/>
</dbReference>
<dbReference type="AlphaFoldDB" id="A0A921LBW3"/>
<evidence type="ECO:0000313" key="6">
    <source>
        <dbReference type="Proteomes" id="UP000766986"/>
    </source>
</evidence>
<proteinExistence type="inferred from homology"/>
<comment type="caution">
    <text evidence="3">The sequence shown here is derived from an EMBL/GenBank/DDBJ whole genome shotgun (WGS) entry which is preliminary data.</text>
</comment>
<protein>
    <submittedName>
        <fullName evidence="3">SufE family protein</fullName>
    </submittedName>
</protein>
<dbReference type="SUPFAM" id="SSF82649">
    <property type="entry name" value="SufE/NifU"/>
    <property type="match status" value="1"/>
</dbReference>
<dbReference type="Pfam" id="PF02657">
    <property type="entry name" value="SufE"/>
    <property type="match status" value="1"/>
</dbReference>
<name>A0A921LBW3_9BACT</name>
<reference evidence="3" key="4">
    <citation type="submission" date="2021-09" db="EMBL/GenBank/DDBJ databases">
        <authorList>
            <person name="Gilroy R."/>
        </authorList>
    </citation>
    <scope>NUCLEOTIDE SEQUENCE</scope>
    <source>
        <strain evidence="3">CHK55-1828</strain>
    </source>
</reference>
<dbReference type="Proteomes" id="UP000717835">
    <property type="component" value="Unassembled WGS sequence"/>
</dbReference>
<reference evidence="3" key="2">
    <citation type="journal article" date="2021" name="PeerJ">
        <title>Extensive microbial diversity within the chicken gut microbiome revealed by metagenomics and culture.</title>
        <authorList>
            <person name="Gilroy R."/>
            <person name="Ravi A."/>
            <person name="Getino M."/>
            <person name="Pursley I."/>
            <person name="Horton D.L."/>
            <person name="Alikhan N.F."/>
            <person name="Baker D."/>
            <person name="Gharbi K."/>
            <person name="Hall N."/>
            <person name="Watson M."/>
            <person name="Adriaenssens E.M."/>
            <person name="Foster-Nyarko E."/>
            <person name="Jarju S."/>
            <person name="Secka A."/>
            <person name="Antonio M."/>
            <person name="Oren A."/>
            <person name="Chaudhuri R.R."/>
            <person name="La Ragione R."/>
            <person name="Hildebrand F."/>
            <person name="Pallen M.J."/>
        </authorList>
    </citation>
    <scope>NUCLEOTIDE SEQUENCE</scope>
    <source>
        <strain evidence="3">CHK55-1828</strain>
    </source>
</reference>
<keyword evidence="6" id="KW-1185">Reference proteome</keyword>
<reference evidence="4 6" key="3">
    <citation type="journal article" date="2021" name="Sci. Rep.">
        <title>The distribution of antibiotic resistance genes in chicken gut microbiota commensals.</title>
        <authorList>
            <person name="Juricova H."/>
            <person name="Matiasovicova J."/>
            <person name="Kubasova T."/>
            <person name="Cejkova D."/>
            <person name="Rychlik I."/>
        </authorList>
    </citation>
    <scope>NUCLEOTIDE SEQUENCE [LARGE SCALE GENOMIC DNA]</scope>
    <source>
        <strain evidence="4 6">An772</strain>
    </source>
</reference>
<dbReference type="Gene3D" id="3.90.1010.10">
    <property type="match status" value="1"/>
</dbReference>
<accession>A0A921LBW3</accession>
<evidence type="ECO:0000313" key="3">
    <source>
        <dbReference type="EMBL" id="HJF91583.1"/>
    </source>
</evidence>
<comment type="similarity">
    <text evidence="1">Belongs to the SufE family.</text>
</comment>
<sequence length="140" mass="15990">MTINEMQDEVIAEFSDFDDWMDRYQLLIDLGNEQPPLDEKYKTDQNLIEGCQSRVWLQADEVDGKVIFQAESDALIVKGIIALLIKVLSGHTPDEILEADLYFIPRIGLQEHLSPTRSNGLLAMVKQMRMYALAFKAKES</sequence>